<feature type="chain" id="PRO_5046611110" description="Septum formation-related domain-containing protein" evidence="1">
    <location>
        <begin position="27"/>
        <end position="246"/>
    </location>
</feature>
<organism evidence="2 3">
    <name type="scientific">Nocardioides panacisoli</name>
    <dbReference type="NCBI Taxonomy" id="627624"/>
    <lineage>
        <taxon>Bacteria</taxon>
        <taxon>Bacillati</taxon>
        <taxon>Actinomycetota</taxon>
        <taxon>Actinomycetes</taxon>
        <taxon>Propionibacteriales</taxon>
        <taxon>Nocardioidaceae</taxon>
        <taxon>Nocardioides</taxon>
    </lineage>
</organism>
<keyword evidence="1" id="KW-0732">Signal</keyword>
<accession>A0ABP7IVH6</accession>
<evidence type="ECO:0000256" key="1">
    <source>
        <dbReference type="SAM" id="SignalP"/>
    </source>
</evidence>
<sequence length="246" mass="26447">MRALRSAAVLAAALSTLLVAPGSASAERGAVATPVVGDCHTLTVDEGAKFSDPDPTVPCTNRHTSITIEVVQLSNPDWSAADALWKKLSKPCYLGLIDALGGNTKKIQLSAYTFYWFGPTKAERDAGASWVRCDAVVLGGGKFVPLPAGTDISLGSLPLGNKLAECRAGKRADYQVLSCSRRHAYRATLALNYPGDTYPGKKAALHWALRHCRAHLDGAFYYESVPSKFSWNLGFRYAVCLPETRS</sequence>
<evidence type="ECO:0000313" key="2">
    <source>
        <dbReference type="EMBL" id="GAA3827265.1"/>
    </source>
</evidence>
<gene>
    <name evidence="2" type="ORF">GCM10022242_30640</name>
</gene>
<dbReference type="EMBL" id="BAABAH010000012">
    <property type="protein sequence ID" value="GAA3827265.1"/>
    <property type="molecule type" value="Genomic_DNA"/>
</dbReference>
<reference evidence="3" key="1">
    <citation type="journal article" date="2019" name="Int. J. Syst. Evol. Microbiol.">
        <title>The Global Catalogue of Microorganisms (GCM) 10K type strain sequencing project: providing services to taxonomists for standard genome sequencing and annotation.</title>
        <authorList>
            <consortium name="The Broad Institute Genomics Platform"/>
            <consortium name="The Broad Institute Genome Sequencing Center for Infectious Disease"/>
            <person name="Wu L."/>
            <person name="Ma J."/>
        </authorList>
    </citation>
    <scope>NUCLEOTIDE SEQUENCE [LARGE SCALE GENOMIC DNA]</scope>
    <source>
        <strain evidence="3">JCM 16953</strain>
    </source>
</reference>
<evidence type="ECO:0000313" key="3">
    <source>
        <dbReference type="Proteomes" id="UP001501821"/>
    </source>
</evidence>
<evidence type="ECO:0008006" key="4">
    <source>
        <dbReference type="Google" id="ProtNLM"/>
    </source>
</evidence>
<comment type="caution">
    <text evidence="2">The sequence shown here is derived from an EMBL/GenBank/DDBJ whole genome shotgun (WGS) entry which is preliminary data.</text>
</comment>
<proteinExistence type="predicted"/>
<protein>
    <recommendedName>
        <fullName evidence="4">Septum formation-related domain-containing protein</fullName>
    </recommendedName>
</protein>
<name>A0ABP7IVH6_9ACTN</name>
<keyword evidence="3" id="KW-1185">Reference proteome</keyword>
<feature type="signal peptide" evidence="1">
    <location>
        <begin position="1"/>
        <end position="26"/>
    </location>
</feature>
<dbReference type="Proteomes" id="UP001501821">
    <property type="component" value="Unassembled WGS sequence"/>
</dbReference>
<dbReference type="RefSeq" id="WP_344776989.1">
    <property type="nucleotide sequence ID" value="NZ_BAABAH010000012.1"/>
</dbReference>